<keyword evidence="2" id="KW-0812">Transmembrane</keyword>
<dbReference type="Proteomes" id="UP001234178">
    <property type="component" value="Unassembled WGS sequence"/>
</dbReference>
<reference evidence="3 4" key="1">
    <citation type="journal article" date="2023" name="Nucleic Acids Res.">
        <title>The hologenome of Daphnia magna reveals possible DNA methylation and microbiome-mediated evolution of the host genome.</title>
        <authorList>
            <person name="Chaturvedi A."/>
            <person name="Li X."/>
            <person name="Dhandapani V."/>
            <person name="Marshall H."/>
            <person name="Kissane S."/>
            <person name="Cuenca-Cambronero M."/>
            <person name="Asole G."/>
            <person name="Calvet F."/>
            <person name="Ruiz-Romero M."/>
            <person name="Marangio P."/>
            <person name="Guigo R."/>
            <person name="Rago D."/>
            <person name="Mirbahai L."/>
            <person name="Eastwood N."/>
            <person name="Colbourne J.K."/>
            <person name="Zhou J."/>
            <person name="Mallon E."/>
            <person name="Orsini L."/>
        </authorList>
    </citation>
    <scope>NUCLEOTIDE SEQUENCE [LARGE SCALE GENOMIC DNA]</scope>
    <source>
        <strain evidence="3">LRV0_1</strain>
    </source>
</reference>
<gene>
    <name evidence="3" type="ORF">OUZ56_000928</name>
</gene>
<organism evidence="3 4">
    <name type="scientific">Daphnia magna</name>
    <dbReference type="NCBI Taxonomy" id="35525"/>
    <lineage>
        <taxon>Eukaryota</taxon>
        <taxon>Metazoa</taxon>
        <taxon>Ecdysozoa</taxon>
        <taxon>Arthropoda</taxon>
        <taxon>Crustacea</taxon>
        <taxon>Branchiopoda</taxon>
        <taxon>Diplostraca</taxon>
        <taxon>Cladocera</taxon>
        <taxon>Anomopoda</taxon>
        <taxon>Daphniidae</taxon>
        <taxon>Daphnia</taxon>
    </lineage>
</organism>
<evidence type="ECO:0000256" key="1">
    <source>
        <dbReference type="SAM" id="MobiDB-lite"/>
    </source>
</evidence>
<evidence type="ECO:0000256" key="2">
    <source>
        <dbReference type="SAM" id="Phobius"/>
    </source>
</evidence>
<comment type="caution">
    <text evidence="3">The sequence shown here is derived from an EMBL/GenBank/DDBJ whole genome shotgun (WGS) entry which is preliminary data.</text>
</comment>
<feature type="region of interest" description="Disordered" evidence="1">
    <location>
        <begin position="111"/>
        <end position="131"/>
    </location>
</feature>
<keyword evidence="2" id="KW-0472">Membrane</keyword>
<protein>
    <submittedName>
        <fullName evidence="3">Uncharacterized protein</fullName>
    </submittedName>
</protein>
<evidence type="ECO:0000313" key="4">
    <source>
        <dbReference type="Proteomes" id="UP001234178"/>
    </source>
</evidence>
<proteinExistence type="predicted"/>
<feature type="compositionally biased region" description="Basic and acidic residues" evidence="1">
    <location>
        <begin position="118"/>
        <end position="131"/>
    </location>
</feature>
<dbReference type="EMBL" id="JAOYFB010000036">
    <property type="protein sequence ID" value="KAK4018888.1"/>
    <property type="molecule type" value="Genomic_DNA"/>
</dbReference>
<keyword evidence="2" id="KW-1133">Transmembrane helix</keyword>
<sequence>MPGSTTKRMIQRAERSFNISSQQERKAFATCIALLVVIVIVVGALVLFRKEPKEAVDSSILIFLPVRQKQPHFSPPELYRVAFASFSLPKRMRTTFVSAVFRPHFEPRVDTKGSTCPAREEIDDKKSTKNL</sequence>
<evidence type="ECO:0000313" key="3">
    <source>
        <dbReference type="EMBL" id="KAK4018888.1"/>
    </source>
</evidence>
<feature type="transmembrane region" description="Helical" evidence="2">
    <location>
        <begin position="27"/>
        <end position="48"/>
    </location>
</feature>
<name>A0ABR0A160_9CRUS</name>
<keyword evidence="4" id="KW-1185">Reference proteome</keyword>
<accession>A0ABR0A160</accession>